<dbReference type="Proteomes" id="UP000610966">
    <property type="component" value="Unassembled WGS sequence"/>
</dbReference>
<dbReference type="GO" id="GO:0016627">
    <property type="term" value="F:oxidoreductase activity, acting on the CH-CH group of donors"/>
    <property type="evidence" value="ECO:0007669"/>
    <property type="project" value="InterPro"/>
</dbReference>
<reference evidence="1" key="1">
    <citation type="submission" date="2021-01" db="EMBL/GenBank/DDBJ databases">
        <title>Whole genome shotgun sequence of Sphaerimonospora thailandensis NBRC 107569.</title>
        <authorList>
            <person name="Komaki H."/>
            <person name="Tamura T."/>
        </authorList>
    </citation>
    <scope>NUCLEOTIDE SEQUENCE</scope>
    <source>
        <strain evidence="1">NBRC 107569</strain>
    </source>
</reference>
<dbReference type="GO" id="GO:0050660">
    <property type="term" value="F:flavin adenine dinucleotide binding"/>
    <property type="evidence" value="ECO:0007669"/>
    <property type="project" value="InterPro"/>
</dbReference>
<name>A0A8J3RE60_9ACTN</name>
<evidence type="ECO:0000313" key="2">
    <source>
        <dbReference type="Proteomes" id="UP000610966"/>
    </source>
</evidence>
<organism evidence="1 2">
    <name type="scientific">Sphaerimonospora thailandensis</name>
    <dbReference type="NCBI Taxonomy" id="795644"/>
    <lineage>
        <taxon>Bacteria</taxon>
        <taxon>Bacillati</taxon>
        <taxon>Actinomycetota</taxon>
        <taxon>Actinomycetes</taxon>
        <taxon>Streptosporangiales</taxon>
        <taxon>Streptosporangiaceae</taxon>
        <taxon>Sphaerimonospora</taxon>
    </lineage>
</organism>
<evidence type="ECO:0000313" key="1">
    <source>
        <dbReference type="EMBL" id="GIH72192.1"/>
    </source>
</evidence>
<dbReference type="RefSeq" id="WP_204017855.1">
    <property type="nucleotide sequence ID" value="NZ_BOOG01000046.1"/>
</dbReference>
<sequence>MDFALDADRMELRTLTSGLLSREVTPTGIEAHEKSGRPYDQVIWKAMARAGLAPEPPR</sequence>
<keyword evidence="2" id="KW-1185">Reference proteome</keyword>
<comment type="caution">
    <text evidence="1">The sequence shown here is derived from an EMBL/GenBank/DDBJ whole genome shotgun (WGS) entry which is preliminary data.</text>
</comment>
<dbReference type="AlphaFoldDB" id="A0A8J3RE60"/>
<dbReference type="Gene3D" id="1.10.540.10">
    <property type="entry name" value="Acyl-CoA dehydrogenase/oxidase, N-terminal domain"/>
    <property type="match status" value="1"/>
</dbReference>
<dbReference type="InterPro" id="IPR037069">
    <property type="entry name" value="AcylCoA_DH/ox_N_sf"/>
</dbReference>
<gene>
    <name evidence="1" type="ORF">Mth01_44450</name>
</gene>
<dbReference type="EMBL" id="BOOG01000046">
    <property type="protein sequence ID" value="GIH72192.1"/>
    <property type="molecule type" value="Genomic_DNA"/>
</dbReference>
<accession>A0A8J3RE60</accession>
<protein>
    <submittedName>
        <fullName evidence="1">Uncharacterized protein</fullName>
    </submittedName>
</protein>
<proteinExistence type="predicted"/>